<dbReference type="EC" id="3.5.1.88" evidence="2 3"/>
<feature type="signal peptide" evidence="4">
    <location>
        <begin position="1"/>
        <end position="22"/>
    </location>
</feature>
<dbReference type="PRINTS" id="PR01576">
    <property type="entry name" value="PDEFORMYLASE"/>
</dbReference>
<dbReference type="GO" id="GO:0046872">
    <property type="term" value="F:metal ion binding"/>
    <property type="evidence" value="ECO:0007669"/>
    <property type="project" value="UniProtKB-KW"/>
</dbReference>
<keyword evidence="3" id="KW-0648">Protein biosynthesis</keyword>
<dbReference type="AlphaFoldDB" id="A0A7R9ZG23"/>
<dbReference type="HAMAP" id="MF_00163">
    <property type="entry name" value="Pep_deformylase"/>
    <property type="match status" value="1"/>
</dbReference>
<dbReference type="InterPro" id="IPR036821">
    <property type="entry name" value="Peptide_deformylase_sf"/>
</dbReference>
<organism evidence="5">
    <name type="scientific">Pseudictyota dubia</name>
    <dbReference type="NCBI Taxonomy" id="2749911"/>
    <lineage>
        <taxon>Eukaryota</taxon>
        <taxon>Sar</taxon>
        <taxon>Stramenopiles</taxon>
        <taxon>Ochrophyta</taxon>
        <taxon>Bacillariophyta</taxon>
        <taxon>Mediophyceae</taxon>
        <taxon>Biddulphiophycidae</taxon>
        <taxon>Eupodiscales</taxon>
        <taxon>Odontellaceae</taxon>
        <taxon>Pseudictyota</taxon>
    </lineage>
</organism>
<accession>A0A7R9ZG23</accession>
<evidence type="ECO:0000256" key="1">
    <source>
        <dbReference type="ARBA" id="ARBA00010759"/>
    </source>
</evidence>
<sequence>MLPLEAPIISALLLLLPLHTRRNVLLSLSSTTTATLSITAFDRSGPDIEATDNSNANRYGTRITMKSLELAAESRTLGPMAIYPDPILRRSASPVTQFGPAVNKVAEVLIDGMKTNSTTAIQYGIDARMIILKGSASPLQSGAPLVLINPTVLSRSGEDKMVPWIEYCSDIPLKNGGDLLEVELLRDELVEVAAQDLRGLPIRRALRGESARAFQHELDHLGGLLIVDHAGLEELPQAIAEGEAPYHKVRQRQAFERKVYQGNEPLYR</sequence>
<keyword evidence="3" id="KW-0479">Metal-binding</keyword>
<dbReference type="EMBL" id="HBED01045126">
    <property type="protein sequence ID" value="CAD8324248.1"/>
    <property type="molecule type" value="Transcribed_RNA"/>
</dbReference>
<dbReference type="PANTHER" id="PTHR10458">
    <property type="entry name" value="PEPTIDE DEFORMYLASE"/>
    <property type="match status" value="1"/>
</dbReference>
<keyword evidence="3" id="KW-0378">Hydrolase</keyword>
<keyword evidence="4" id="KW-0732">Signal</keyword>
<evidence type="ECO:0000313" key="5">
    <source>
        <dbReference type="EMBL" id="CAD8324248.1"/>
    </source>
</evidence>
<feature type="chain" id="PRO_5031292312" description="Peptide deformylase" evidence="4">
    <location>
        <begin position="23"/>
        <end position="268"/>
    </location>
</feature>
<dbReference type="Pfam" id="PF01327">
    <property type="entry name" value="Pep_deformylase"/>
    <property type="match status" value="1"/>
</dbReference>
<comment type="function">
    <text evidence="3">Removes the formyl group from the N-terminal Met of newly synthesized proteins.</text>
</comment>
<evidence type="ECO:0000256" key="2">
    <source>
        <dbReference type="ARBA" id="ARBA00012175"/>
    </source>
</evidence>
<comment type="catalytic activity">
    <reaction evidence="3">
        <text>N-terminal N-formyl-L-methionyl-[peptide] + H2O = N-terminal L-methionyl-[peptide] + formate</text>
        <dbReference type="Rhea" id="RHEA:24420"/>
        <dbReference type="Rhea" id="RHEA-COMP:10639"/>
        <dbReference type="Rhea" id="RHEA-COMP:10640"/>
        <dbReference type="ChEBI" id="CHEBI:15377"/>
        <dbReference type="ChEBI" id="CHEBI:15740"/>
        <dbReference type="ChEBI" id="CHEBI:49298"/>
        <dbReference type="ChEBI" id="CHEBI:64731"/>
        <dbReference type="EC" id="3.5.1.88"/>
    </reaction>
</comment>
<proteinExistence type="inferred from homology"/>
<name>A0A7R9ZG23_9STRA</name>
<reference evidence="5" key="1">
    <citation type="submission" date="2021-01" db="EMBL/GenBank/DDBJ databases">
        <authorList>
            <person name="Corre E."/>
            <person name="Pelletier E."/>
            <person name="Niang G."/>
            <person name="Scheremetjew M."/>
            <person name="Finn R."/>
            <person name="Kale V."/>
            <person name="Holt S."/>
            <person name="Cochrane G."/>
            <person name="Meng A."/>
            <person name="Brown T."/>
            <person name="Cohen L."/>
        </authorList>
    </citation>
    <scope>NUCLEOTIDE SEQUENCE</scope>
    <source>
        <strain evidence="5">CCMP147</strain>
    </source>
</reference>
<dbReference type="GO" id="GO:0006412">
    <property type="term" value="P:translation"/>
    <property type="evidence" value="ECO:0007669"/>
    <property type="project" value="UniProtKB-KW"/>
</dbReference>
<dbReference type="Gene3D" id="3.90.45.10">
    <property type="entry name" value="Peptide deformylase"/>
    <property type="match status" value="1"/>
</dbReference>
<evidence type="ECO:0000256" key="3">
    <source>
        <dbReference type="RuleBase" id="RU362111"/>
    </source>
</evidence>
<gene>
    <name evidence="5" type="ORF">TDUB1175_LOCUS22667</name>
</gene>
<comment type="similarity">
    <text evidence="1 3">Belongs to the polypeptide deformylase family.</text>
</comment>
<dbReference type="GO" id="GO:0042586">
    <property type="term" value="F:peptide deformylase activity"/>
    <property type="evidence" value="ECO:0007669"/>
    <property type="project" value="UniProtKB-EC"/>
</dbReference>
<dbReference type="InterPro" id="IPR023635">
    <property type="entry name" value="Peptide_deformylase"/>
</dbReference>
<dbReference type="PANTHER" id="PTHR10458:SF22">
    <property type="entry name" value="PEPTIDE DEFORMYLASE"/>
    <property type="match status" value="1"/>
</dbReference>
<evidence type="ECO:0000256" key="4">
    <source>
        <dbReference type="SAM" id="SignalP"/>
    </source>
</evidence>
<dbReference type="SUPFAM" id="SSF56420">
    <property type="entry name" value="Peptide deformylase"/>
    <property type="match status" value="1"/>
</dbReference>
<protein>
    <recommendedName>
        <fullName evidence="2 3">Peptide deformylase</fullName>
        <ecNumber evidence="2 3">3.5.1.88</ecNumber>
    </recommendedName>
</protein>